<dbReference type="OrthoDB" id="547680at2759"/>
<dbReference type="PROSITE" id="PS00289">
    <property type="entry name" value="PTX_1"/>
    <property type="match status" value="1"/>
</dbReference>
<dbReference type="Pfam" id="PF00354">
    <property type="entry name" value="Pentaxin"/>
    <property type="match status" value="1"/>
</dbReference>
<reference evidence="9 10" key="1">
    <citation type="journal article" date="2018" name="Nat. Ecol. Evol.">
        <title>Shark genomes provide insights into elasmobranch evolution and the origin of vertebrates.</title>
        <authorList>
            <person name="Hara Y"/>
            <person name="Yamaguchi K"/>
            <person name="Onimaru K"/>
            <person name="Kadota M"/>
            <person name="Koyanagi M"/>
            <person name="Keeley SD"/>
            <person name="Tatsumi K"/>
            <person name="Tanaka K"/>
            <person name="Motone F"/>
            <person name="Kageyama Y"/>
            <person name="Nozu R"/>
            <person name="Adachi N"/>
            <person name="Nishimura O"/>
            <person name="Nakagawa R"/>
            <person name="Tanegashima C"/>
            <person name="Kiyatake I"/>
            <person name="Matsumoto R"/>
            <person name="Murakumo K"/>
            <person name="Nishida K"/>
            <person name="Terakita A"/>
            <person name="Kuratani S"/>
            <person name="Sato K"/>
            <person name="Hyodo S Kuraku.S."/>
        </authorList>
    </citation>
    <scope>NUCLEOTIDE SEQUENCE [LARGE SCALE GENOMIC DNA]</scope>
</reference>
<feature type="signal peptide" evidence="7">
    <location>
        <begin position="1"/>
        <end position="19"/>
    </location>
</feature>
<dbReference type="SUPFAM" id="SSF49899">
    <property type="entry name" value="Concanavalin A-like lectins/glucanases"/>
    <property type="match status" value="1"/>
</dbReference>
<proteinExistence type="predicted"/>
<evidence type="ECO:0000256" key="5">
    <source>
        <dbReference type="ARBA" id="ARBA00023157"/>
    </source>
</evidence>
<feature type="disulfide bond" evidence="6">
    <location>
        <begin position="53"/>
        <end position="112"/>
    </location>
</feature>
<dbReference type="GO" id="GO:0046872">
    <property type="term" value="F:metal ion binding"/>
    <property type="evidence" value="ECO:0007669"/>
    <property type="project" value="UniProtKB-KW"/>
</dbReference>
<feature type="chain" id="PRO_5019121201" description="Pentraxin (PTX) domain-containing protein" evidence="7">
    <location>
        <begin position="20"/>
        <end position="287"/>
    </location>
</feature>
<dbReference type="PRINTS" id="PR00895">
    <property type="entry name" value="PENTAXIN"/>
</dbReference>
<dbReference type="OMA" id="KCTHTES"/>
<evidence type="ECO:0000256" key="1">
    <source>
        <dbReference type="ARBA" id="ARBA00001913"/>
    </source>
</evidence>
<evidence type="ECO:0000256" key="3">
    <source>
        <dbReference type="ARBA" id="ARBA00022729"/>
    </source>
</evidence>
<dbReference type="InterPro" id="IPR030476">
    <property type="entry name" value="Pentaxin_CS"/>
</dbReference>
<dbReference type="InterPro" id="IPR051005">
    <property type="entry name" value="Pentraxin_domain"/>
</dbReference>
<comment type="caution">
    <text evidence="9">The sequence shown here is derived from an EMBL/GenBank/DDBJ whole genome shotgun (WGS) entry which is preliminary data.</text>
</comment>
<dbReference type="SMART" id="SM00159">
    <property type="entry name" value="PTX"/>
    <property type="match status" value="1"/>
</dbReference>
<feature type="domain" description="Pentraxin (PTX)" evidence="8">
    <location>
        <begin position="22"/>
        <end position="222"/>
    </location>
</feature>
<dbReference type="EMBL" id="BEZZ01001766">
    <property type="protein sequence ID" value="GCC20420.1"/>
    <property type="molecule type" value="Genomic_DNA"/>
</dbReference>
<evidence type="ECO:0000313" key="10">
    <source>
        <dbReference type="Proteomes" id="UP000287033"/>
    </source>
</evidence>
<evidence type="ECO:0000259" key="8">
    <source>
        <dbReference type="PROSITE" id="PS51828"/>
    </source>
</evidence>
<keyword evidence="4" id="KW-0106">Calcium</keyword>
<organism evidence="9 10">
    <name type="scientific">Chiloscyllium punctatum</name>
    <name type="common">Brownbanded bambooshark</name>
    <name type="synonym">Hemiscyllium punctatum</name>
    <dbReference type="NCBI Taxonomy" id="137246"/>
    <lineage>
        <taxon>Eukaryota</taxon>
        <taxon>Metazoa</taxon>
        <taxon>Chordata</taxon>
        <taxon>Craniata</taxon>
        <taxon>Vertebrata</taxon>
        <taxon>Chondrichthyes</taxon>
        <taxon>Elasmobranchii</taxon>
        <taxon>Galeomorphii</taxon>
        <taxon>Galeoidea</taxon>
        <taxon>Orectolobiformes</taxon>
        <taxon>Hemiscylliidae</taxon>
        <taxon>Chiloscyllium</taxon>
    </lineage>
</organism>
<protein>
    <recommendedName>
        <fullName evidence="8">Pentraxin (PTX) domain-containing protein</fullName>
    </recommendedName>
</protein>
<gene>
    <name evidence="9" type="ORF">chiPu_0018980</name>
</gene>
<dbReference type="Gene3D" id="2.60.120.200">
    <property type="match status" value="1"/>
</dbReference>
<evidence type="ECO:0000256" key="7">
    <source>
        <dbReference type="SAM" id="SignalP"/>
    </source>
</evidence>
<dbReference type="InterPro" id="IPR001759">
    <property type="entry name" value="PTX_dom"/>
</dbReference>
<dbReference type="PROSITE" id="PS51828">
    <property type="entry name" value="PTX_2"/>
    <property type="match status" value="1"/>
</dbReference>
<dbReference type="Proteomes" id="UP000287033">
    <property type="component" value="Unassembled WGS sequence"/>
</dbReference>
<keyword evidence="5 6" id="KW-1015">Disulfide bond</keyword>
<dbReference type="PANTHER" id="PTHR45869:SF8">
    <property type="entry name" value="LAMG-LIKE JELLYROLL FOLD DOMAIN-CONTAINING PROTEIN"/>
    <property type="match status" value="1"/>
</dbReference>
<comment type="cofactor">
    <cofactor evidence="1">
        <name>Ca(2+)</name>
        <dbReference type="ChEBI" id="CHEBI:29108"/>
    </cofactor>
</comment>
<accession>A0A401RRC1</accession>
<evidence type="ECO:0000256" key="6">
    <source>
        <dbReference type="PROSITE-ProRule" id="PRU01172"/>
    </source>
</evidence>
<keyword evidence="2" id="KW-0479">Metal-binding</keyword>
<keyword evidence="10" id="KW-1185">Reference proteome</keyword>
<dbReference type="AlphaFoldDB" id="A0A401RRC1"/>
<dbReference type="InterPro" id="IPR013320">
    <property type="entry name" value="ConA-like_dom_sf"/>
</dbReference>
<sequence>MKTFILLASCLSVLGSVSGGFSGKSLVFQTQTDNSYVKLLPAEFPQLSAFTLCLRAASEAKRGYSLFSYATATKDNELLLWHNENTKLSLRLDADLLDFDLPELDAQLRHICVTWDSLTGLTTFWINGVRSLRKVGHQGGVVGGGGTVILGQDQDQEGGGFERGQSFVGELTDVNLWDHVLSPTDIKVLNRGCHRAGGNIINWATVEYESRGIVNIQDNNDCKHQTDCDELTMTGKCTHTESNSHTFSCAHIMSDSATPLYMHTHKHTHTHTIYKSHENLCALHKQN</sequence>
<name>A0A401RRC1_CHIPU</name>
<dbReference type="PANTHER" id="PTHR45869">
    <property type="entry name" value="C-REACTIVE PROTEIN-RELATED"/>
    <property type="match status" value="1"/>
</dbReference>
<evidence type="ECO:0000256" key="2">
    <source>
        <dbReference type="ARBA" id="ARBA00022723"/>
    </source>
</evidence>
<evidence type="ECO:0000256" key="4">
    <source>
        <dbReference type="ARBA" id="ARBA00022837"/>
    </source>
</evidence>
<keyword evidence="3 7" id="KW-0732">Signal</keyword>
<evidence type="ECO:0000313" key="9">
    <source>
        <dbReference type="EMBL" id="GCC20420.1"/>
    </source>
</evidence>